<dbReference type="CDD" id="cd00086">
    <property type="entry name" value="homeodomain"/>
    <property type="match status" value="1"/>
</dbReference>
<dbReference type="InterPro" id="IPR050224">
    <property type="entry name" value="TALE_homeobox"/>
</dbReference>
<gene>
    <name evidence="10" type="ORF">MICPUN_62285</name>
</gene>
<dbReference type="Proteomes" id="UP000002009">
    <property type="component" value="Chromosome 11"/>
</dbReference>
<dbReference type="InterPro" id="IPR005540">
    <property type="entry name" value="KNOX1"/>
</dbReference>
<sequence length="470" mass="51207">MTRPDPSPVLARRPPPDAPHVALPRTPFADDEDGDDIDGEGFAFSLPDIDALIAGPLPSLGPDDLTFIATIDDLDKLPTATPASSAPPTSPGGMLSSPRSSFPPGAFSFATSSRAGCPDGAAERAGLAPWVPRWSVDESVHPGRPTGGVPPPAAAARPPPDAQGVLDDERGAMRAAVRANPRYPKLLDAYFACRRVGADATSKASLARRRRQLLREATEVSCGTMRAALDACVRRYGAELDEFMDNVTDELTAYAEELGACFDEVDAACREAEARVAATAAKKLNALNVSAKTSRPVSTAAKKSVKVEPNAERESDSDTGGSDEDEASAWVRRRRRKAAKESKIPDTREDDLRKSLKRKYASSILALKDEFLKKTKKGKLPSSATKTLKEWWLANLLWPYPSEDAKRALMKLAGLNQTQINNWFINQRKRHWHRLFDRDEAQPISETEARHMILEKYGNVEAFLEVARAA</sequence>
<feature type="compositionally biased region" description="Pro residues" evidence="7">
    <location>
        <begin position="148"/>
        <end position="161"/>
    </location>
</feature>
<keyword evidence="4 5" id="KW-0539">Nucleus</keyword>
<evidence type="ECO:0000256" key="4">
    <source>
        <dbReference type="ARBA" id="ARBA00023242"/>
    </source>
</evidence>
<dbReference type="OrthoDB" id="496851at2759"/>
<dbReference type="eggNOG" id="KOG0773">
    <property type="taxonomic scope" value="Eukaryota"/>
</dbReference>
<feature type="DNA-binding region" description="Homeobox; TALE-type" evidence="5">
    <location>
        <begin position="372"/>
        <end position="435"/>
    </location>
</feature>
<name>C1EDI8_MICCC</name>
<dbReference type="SMART" id="SM00389">
    <property type="entry name" value="HOX"/>
    <property type="match status" value="1"/>
</dbReference>
<evidence type="ECO:0000256" key="1">
    <source>
        <dbReference type="ARBA" id="ARBA00004123"/>
    </source>
</evidence>
<feature type="region of interest" description="Disordered" evidence="7">
    <location>
        <begin position="79"/>
        <end position="102"/>
    </location>
</feature>
<dbReference type="InterPro" id="IPR008422">
    <property type="entry name" value="KN_HD"/>
</dbReference>
<comment type="similarity">
    <text evidence="6">Belongs to the TALE/KNOX homeobox family.</text>
</comment>
<dbReference type="AlphaFoldDB" id="C1EDI8"/>
<evidence type="ECO:0000259" key="8">
    <source>
        <dbReference type="PROSITE" id="PS50071"/>
    </source>
</evidence>
<keyword evidence="11" id="KW-1185">Reference proteome</keyword>
<feature type="domain" description="Homeobox" evidence="8">
    <location>
        <begin position="371"/>
        <end position="434"/>
    </location>
</feature>
<evidence type="ECO:0000256" key="6">
    <source>
        <dbReference type="PROSITE-ProRule" id="PRU00559"/>
    </source>
</evidence>
<dbReference type="InterPro" id="IPR005539">
    <property type="entry name" value="ELK_dom"/>
</dbReference>
<dbReference type="GO" id="GO:0005634">
    <property type="term" value="C:nucleus"/>
    <property type="evidence" value="ECO:0007669"/>
    <property type="project" value="UniProtKB-SubCell"/>
</dbReference>
<dbReference type="InParanoid" id="C1EDI8"/>
<dbReference type="GeneID" id="8247535"/>
<feature type="compositionally biased region" description="Basic and acidic residues" evidence="7">
    <location>
        <begin position="305"/>
        <end position="316"/>
    </location>
</feature>
<dbReference type="InterPro" id="IPR009057">
    <property type="entry name" value="Homeodomain-like_sf"/>
</dbReference>
<dbReference type="PROSITE" id="PS51213">
    <property type="entry name" value="ELK"/>
    <property type="match status" value="1"/>
</dbReference>
<dbReference type="SUPFAM" id="SSF46689">
    <property type="entry name" value="Homeodomain-like"/>
    <property type="match status" value="1"/>
</dbReference>
<organism evidence="10 11">
    <name type="scientific">Micromonas commoda (strain RCC299 / NOUM17 / CCMP2709)</name>
    <name type="common">Picoplanktonic green alga</name>
    <dbReference type="NCBI Taxonomy" id="296587"/>
    <lineage>
        <taxon>Eukaryota</taxon>
        <taxon>Viridiplantae</taxon>
        <taxon>Chlorophyta</taxon>
        <taxon>Mamiellophyceae</taxon>
        <taxon>Mamiellales</taxon>
        <taxon>Mamiellaceae</taxon>
        <taxon>Micromonas</taxon>
    </lineage>
</organism>
<dbReference type="InterPro" id="IPR001356">
    <property type="entry name" value="HD"/>
</dbReference>
<dbReference type="Pfam" id="PF05920">
    <property type="entry name" value="Homeobox_KN"/>
    <property type="match status" value="1"/>
</dbReference>
<feature type="compositionally biased region" description="Acidic residues" evidence="7">
    <location>
        <begin position="317"/>
        <end position="327"/>
    </location>
</feature>
<feature type="region of interest" description="Disordered" evidence="7">
    <location>
        <begin position="292"/>
        <end position="350"/>
    </location>
</feature>
<keyword evidence="2 5" id="KW-0238">DNA-binding</keyword>
<evidence type="ECO:0000256" key="3">
    <source>
        <dbReference type="ARBA" id="ARBA00023155"/>
    </source>
</evidence>
<dbReference type="PANTHER" id="PTHR11850">
    <property type="entry name" value="HOMEOBOX PROTEIN TRANSCRIPTION FACTORS"/>
    <property type="match status" value="1"/>
</dbReference>
<evidence type="ECO:0000256" key="5">
    <source>
        <dbReference type="PROSITE-ProRule" id="PRU00108"/>
    </source>
</evidence>
<dbReference type="FunCoup" id="C1EDI8">
    <property type="interactions" value="145"/>
</dbReference>
<protein>
    <submittedName>
        <fullName evidence="10">Knox-like protein</fullName>
    </submittedName>
</protein>
<evidence type="ECO:0000256" key="2">
    <source>
        <dbReference type="ARBA" id="ARBA00023125"/>
    </source>
</evidence>
<evidence type="ECO:0000259" key="9">
    <source>
        <dbReference type="PROSITE" id="PS51213"/>
    </source>
</evidence>
<comment type="subcellular location">
    <subcellularLocation>
        <location evidence="1 5">Nucleus</location>
    </subcellularLocation>
</comment>
<dbReference type="SMART" id="SM01255">
    <property type="entry name" value="KNOX1"/>
    <property type="match status" value="1"/>
</dbReference>
<dbReference type="OMA" id="KEWWLAN"/>
<dbReference type="KEGG" id="mis:MICPUN_62285"/>
<evidence type="ECO:0000256" key="7">
    <source>
        <dbReference type="SAM" id="MobiDB-lite"/>
    </source>
</evidence>
<feature type="compositionally biased region" description="Basic and acidic residues" evidence="7">
    <location>
        <begin position="339"/>
        <end position="350"/>
    </location>
</feature>
<feature type="compositionally biased region" description="Acidic residues" evidence="7">
    <location>
        <begin position="29"/>
        <end position="39"/>
    </location>
</feature>
<feature type="region of interest" description="Disordered" evidence="7">
    <location>
        <begin position="1"/>
        <end position="42"/>
    </location>
</feature>
<dbReference type="EMBL" id="CP001330">
    <property type="protein sequence ID" value="ACO66065.1"/>
    <property type="molecule type" value="Genomic_DNA"/>
</dbReference>
<accession>C1EDI8</accession>
<dbReference type="GO" id="GO:0006355">
    <property type="term" value="P:regulation of DNA-templated transcription"/>
    <property type="evidence" value="ECO:0007669"/>
    <property type="project" value="InterPro"/>
</dbReference>
<evidence type="ECO:0000313" key="10">
    <source>
        <dbReference type="EMBL" id="ACO66065.1"/>
    </source>
</evidence>
<proteinExistence type="inferred from homology"/>
<dbReference type="Gene3D" id="1.10.10.60">
    <property type="entry name" value="Homeodomain-like"/>
    <property type="match status" value="1"/>
</dbReference>
<keyword evidence="3 5" id="KW-0371">Homeobox</keyword>
<dbReference type="STRING" id="296587.C1EDI8"/>
<dbReference type="RefSeq" id="XP_002504807.1">
    <property type="nucleotide sequence ID" value="XM_002504761.1"/>
</dbReference>
<dbReference type="PROSITE" id="PS50071">
    <property type="entry name" value="HOMEOBOX_2"/>
    <property type="match status" value="1"/>
</dbReference>
<feature type="region of interest" description="Disordered" evidence="7">
    <location>
        <begin position="138"/>
        <end position="162"/>
    </location>
</feature>
<evidence type="ECO:0000313" key="11">
    <source>
        <dbReference type="Proteomes" id="UP000002009"/>
    </source>
</evidence>
<feature type="domain" description="ELK" evidence="9">
    <location>
        <begin position="351"/>
        <end position="371"/>
    </location>
</feature>
<dbReference type="GO" id="GO:0003677">
    <property type="term" value="F:DNA binding"/>
    <property type="evidence" value="ECO:0007669"/>
    <property type="project" value="UniProtKB-UniRule"/>
</dbReference>
<reference evidence="10 11" key="1">
    <citation type="journal article" date="2009" name="Science">
        <title>Green evolution and dynamic adaptations revealed by genomes of the marine picoeukaryotes Micromonas.</title>
        <authorList>
            <person name="Worden A.Z."/>
            <person name="Lee J.H."/>
            <person name="Mock T."/>
            <person name="Rouze P."/>
            <person name="Simmons M.P."/>
            <person name="Aerts A.L."/>
            <person name="Allen A.E."/>
            <person name="Cuvelier M.L."/>
            <person name="Derelle E."/>
            <person name="Everett M.V."/>
            <person name="Foulon E."/>
            <person name="Grimwood J."/>
            <person name="Gundlach H."/>
            <person name="Henrissat B."/>
            <person name="Napoli C."/>
            <person name="McDonald S.M."/>
            <person name="Parker M.S."/>
            <person name="Rombauts S."/>
            <person name="Salamov A."/>
            <person name="Von Dassow P."/>
            <person name="Badger J.H."/>
            <person name="Coutinho P.M."/>
            <person name="Demir E."/>
            <person name="Dubchak I."/>
            <person name="Gentemann C."/>
            <person name="Eikrem W."/>
            <person name="Gready J.E."/>
            <person name="John U."/>
            <person name="Lanier W."/>
            <person name="Lindquist E.A."/>
            <person name="Lucas S."/>
            <person name="Mayer K.F."/>
            <person name="Moreau H."/>
            <person name="Not F."/>
            <person name="Otillar R."/>
            <person name="Panaud O."/>
            <person name="Pangilinan J."/>
            <person name="Paulsen I."/>
            <person name="Piegu B."/>
            <person name="Poliakov A."/>
            <person name="Robbens S."/>
            <person name="Schmutz J."/>
            <person name="Toulza E."/>
            <person name="Wyss T."/>
            <person name="Zelensky A."/>
            <person name="Zhou K."/>
            <person name="Armbrust E.V."/>
            <person name="Bhattacharya D."/>
            <person name="Goodenough U.W."/>
            <person name="Van de Peer Y."/>
            <person name="Grigoriev I.V."/>
        </authorList>
    </citation>
    <scope>NUCLEOTIDE SEQUENCE [LARGE SCALE GENOMIC DNA]</scope>
    <source>
        <strain evidence="11">RCC299 / NOUM17</strain>
    </source>
</reference>